<evidence type="ECO:0000313" key="1">
    <source>
        <dbReference type="EMBL" id="KAH7919742.1"/>
    </source>
</evidence>
<comment type="caution">
    <text evidence="1">The sequence shown here is derived from an EMBL/GenBank/DDBJ whole genome shotgun (WGS) entry which is preliminary data.</text>
</comment>
<evidence type="ECO:0000313" key="2">
    <source>
        <dbReference type="Proteomes" id="UP000790709"/>
    </source>
</evidence>
<feature type="non-terminal residue" evidence="1">
    <location>
        <position position="1"/>
    </location>
</feature>
<feature type="non-terminal residue" evidence="1">
    <location>
        <position position="171"/>
    </location>
</feature>
<dbReference type="Proteomes" id="UP000790709">
    <property type="component" value="Unassembled WGS sequence"/>
</dbReference>
<proteinExistence type="predicted"/>
<reference evidence="1" key="1">
    <citation type="journal article" date="2021" name="New Phytol.">
        <title>Evolutionary innovations through gain and loss of genes in the ectomycorrhizal Boletales.</title>
        <authorList>
            <person name="Wu G."/>
            <person name="Miyauchi S."/>
            <person name="Morin E."/>
            <person name="Kuo A."/>
            <person name="Drula E."/>
            <person name="Varga T."/>
            <person name="Kohler A."/>
            <person name="Feng B."/>
            <person name="Cao Y."/>
            <person name="Lipzen A."/>
            <person name="Daum C."/>
            <person name="Hundley H."/>
            <person name="Pangilinan J."/>
            <person name="Johnson J."/>
            <person name="Barry K."/>
            <person name="LaButti K."/>
            <person name="Ng V."/>
            <person name="Ahrendt S."/>
            <person name="Min B."/>
            <person name="Choi I.G."/>
            <person name="Park H."/>
            <person name="Plett J.M."/>
            <person name="Magnuson J."/>
            <person name="Spatafora J.W."/>
            <person name="Nagy L.G."/>
            <person name="Henrissat B."/>
            <person name="Grigoriev I.V."/>
            <person name="Yang Z.L."/>
            <person name="Xu J."/>
            <person name="Martin F.M."/>
        </authorList>
    </citation>
    <scope>NUCLEOTIDE SEQUENCE</scope>
    <source>
        <strain evidence="1">KUC20120723A-06</strain>
    </source>
</reference>
<name>A0ACB8B4T7_9AGAM</name>
<sequence length="171" mass="20110">YNIHRSMMIQKSKVFADMFTLPTENIKDVQGTHEENPIVLHGDITSVMFDDLLDWIYKIDWHPMITPSYPERFLVNILKLSTMWDIQSENHERMIGFKTYIILAKAKEFVEHERKLIASIPPPMAFVQPLECQQHNDCRAAWRELWWKKVAKAMLHPTVPMLLEGAATYVE</sequence>
<organism evidence="1 2">
    <name type="scientific">Leucogyrophana mollusca</name>
    <dbReference type="NCBI Taxonomy" id="85980"/>
    <lineage>
        <taxon>Eukaryota</taxon>
        <taxon>Fungi</taxon>
        <taxon>Dikarya</taxon>
        <taxon>Basidiomycota</taxon>
        <taxon>Agaricomycotina</taxon>
        <taxon>Agaricomycetes</taxon>
        <taxon>Agaricomycetidae</taxon>
        <taxon>Boletales</taxon>
        <taxon>Boletales incertae sedis</taxon>
        <taxon>Leucogyrophana</taxon>
    </lineage>
</organism>
<protein>
    <submittedName>
        <fullName evidence="1">Uncharacterized protein</fullName>
    </submittedName>
</protein>
<gene>
    <name evidence="1" type="ORF">BV22DRAFT_998470</name>
</gene>
<accession>A0ACB8B4T7</accession>
<dbReference type="EMBL" id="MU266634">
    <property type="protein sequence ID" value="KAH7919742.1"/>
    <property type="molecule type" value="Genomic_DNA"/>
</dbReference>
<keyword evidence="2" id="KW-1185">Reference proteome</keyword>